<evidence type="ECO:0000313" key="3">
    <source>
        <dbReference type="Proteomes" id="UP000317369"/>
    </source>
</evidence>
<accession>A0A517YZ83</accession>
<dbReference type="Proteomes" id="UP000317369">
    <property type="component" value="Chromosome"/>
</dbReference>
<name>A0A517YZ83_9BACT</name>
<feature type="region of interest" description="Disordered" evidence="1">
    <location>
        <begin position="1"/>
        <end position="32"/>
    </location>
</feature>
<organism evidence="2 3">
    <name type="scientific">Poriferisphaera corsica</name>
    <dbReference type="NCBI Taxonomy" id="2528020"/>
    <lineage>
        <taxon>Bacteria</taxon>
        <taxon>Pseudomonadati</taxon>
        <taxon>Planctomycetota</taxon>
        <taxon>Phycisphaerae</taxon>
        <taxon>Phycisphaerales</taxon>
        <taxon>Phycisphaeraceae</taxon>
        <taxon>Poriferisphaera</taxon>
    </lineage>
</organism>
<reference evidence="2 3" key="1">
    <citation type="submission" date="2019-02" db="EMBL/GenBank/DDBJ databases">
        <title>Deep-cultivation of Planctomycetes and their phenomic and genomic characterization uncovers novel biology.</title>
        <authorList>
            <person name="Wiegand S."/>
            <person name="Jogler M."/>
            <person name="Boedeker C."/>
            <person name="Pinto D."/>
            <person name="Vollmers J."/>
            <person name="Rivas-Marin E."/>
            <person name="Kohn T."/>
            <person name="Peeters S.H."/>
            <person name="Heuer A."/>
            <person name="Rast P."/>
            <person name="Oberbeckmann S."/>
            <person name="Bunk B."/>
            <person name="Jeske O."/>
            <person name="Meyerdierks A."/>
            <person name="Storesund J.E."/>
            <person name="Kallscheuer N."/>
            <person name="Luecker S."/>
            <person name="Lage O.M."/>
            <person name="Pohl T."/>
            <person name="Merkel B.J."/>
            <person name="Hornburger P."/>
            <person name="Mueller R.-W."/>
            <person name="Bruemmer F."/>
            <person name="Labrenz M."/>
            <person name="Spormann A.M."/>
            <person name="Op den Camp H."/>
            <person name="Overmann J."/>
            <person name="Amann R."/>
            <person name="Jetten M.S.M."/>
            <person name="Mascher T."/>
            <person name="Medema M.H."/>
            <person name="Devos D.P."/>
            <person name="Kaster A.-K."/>
            <person name="Ovreas L."/>
            <person name="Rohde M."/>
            <person name="Galperin M.Y."/>
            <person name="Jogler C."/>
        </authorList>
    </citation>
    <scope>NUCLEOTIDE SEQUENCE [LARGE SCALE GENOMIC DNA]</scope>
    <source>
        <strain evidence="2 3">KS4</strain>
    </source>
</reference>
<dbReference type="AlphaFoldDB" id="A0A517YZ83"/>
<feature type="compositionally biased region" description="Gly residues" evidence="1">
    <location>
        <begin position="17"/>
        <end position="31"/>
    </location>
</feature>
<keyword evidence="3" id="KW-1185">Reference proteome</keyword>
<evidence type="ECO:0000313" key="2">
    <source>
        <dbReference type="EMBL" id="QDU35537.1"/>
    </source>
</evidence>
<dbReference type="EMBL" id="CP036425">
    <property type="protein sequence ID" value="QDU35537.1"/>
    <property type="molecule type" value="Genomic_DNA"/>
</dbReference>
<protein>
    <submittedName>
        <fullName evidence="2">Uncharacterized protein</fullName>
    </submittedName>
</protein>
<dbReference type="KEGG" id="pcor:KS4_36200"/>
<gene>
    <name evidence="2" type="ORF">KS4_36200</name>
</gene>
<feature type="compositionally biased region" description="Acidic residues" evidence="1">
    <location>
        <begin position="1"/>
        <end position="12"/>
    </location>
</feature>
<sequence length="53" mass="5330">MEERGDDEDEEKEGGKDGGAGFEECGGGAEDGVGVLVEEEALDAEVGKADGGE</sequence>
<proteinExistence type="predicted"/>
<evidence type="ECO:0000256" key="1">
    <source>
        <dbReference type="SAM" id="MobiDB-lite"/>
    </source>
</evidence>